<comment type="caution">
    <text evidence="1">The sequence shown here is derived from an EMBL/GenBank/DDBJ whole genome shotgun (WGS) entry which is preliminary data.</text>
</comment>
<dbReference type="EMBL" id="REGN01003900">
    <property type="protein sequence ID" value="RNA20205.1"/>
    <property type="molecule type" value="Genomic_DNA"/>
</dbReference>
<accession>A0A3M7RAD1</accession>
<evidence type="ECO:0000313" key="2">
    <source>
        <dbReference type="Proteomes" id="UP000276133"/>
    </source>
</evidence>
<organism evidence="1 2">
    <name type="scientific">Brachionus plicatilis</name>
    <name type="common">Marine rotifer</name>
    <name type="synonym">Brachionus muelleri</name>
    <dbReference type="NCBI Taxonomy" id="10195"/>
    <lineage>
        <taxon>Eukaryota</taxon>
        <taxon>Metazoa</taxon>
        <taxon>Spiralia</taxon>
        <taxon>Gnathifera</taxon>
        <taxon>Rotifera</taxon>
        <taxon>Eurotatoria</taxon>
        <taxon>Monogononta</taxon>
        <taxon>Pseudotrocha</taxon>
        <taxon>Ploima</taxon>
        <taxon>Brachionidae</taxon>
        <taxon>Brachionus</taxon>
    </lineage>
</organism>
<keyword evidence="2" id="KW-1185">Reference proteome</keyword>
<name>A0A3M7RAD1_BRAPC</name>
<evidence type="ECO:0000313" key="1">
    <source>
        <dbReference type="EMBL" id="RNA20205.1"/>
    </source>
</evidence>
<sequence length="89" mass="9910">MHQSDPLTKKFRHMKNTLQQAGLRRRLTTEAVFDLFNTWSVDGAAVSVVIKESRPSSNGALDPMSAGILPSVETVLELVYSRGTDYCLR</sequence>
<gene>
    <name evidence="1" type="ORF">BpHYR1_043204</name>
</gene>
<proteinExistence type="predicted"/>
<dbReference type="Proteomes" id="UP000276133">
    <property type="component" value="Unassembled WGS sequence"/>
</dbReference>
<reference evidence="1 2" key="1">
    <citation type="journal article" date="2018" name="Sci. Rep.">
        <title>Genomic signatures of local adaptation to the degree of environmental predictability in rotifers.</title>
        <authorList>
            <person name="Franch-Gras L."/>
            <person name="Hahn C."/>
            <person name="Garcia-Roger E.M."/>
            <person name="Carmona M.J."/>
            <person name="Serra M."/>
            <person name="Gomez A."/>
        </authorList>
    </citation>
    <scope>NUCLEOTIDE SEQUENCE [LARGE SCALE GENOMIC DNA]</scope>
    <source>
        <strain evidence="1">HYR1</strain>
    </source>
</reference>
<dbReference type="AlphaFoldDB" id="A0A3M7RAD1"/>
<protein>
    <submittedName>
        <fullName evidence="1">Uncharacterized protein</fullName>
    </submittedName>
</protein>